<dbReference type="AlphaFoldDB" id="A0A0E9WSL1"/>
<name>A0A0E9WSL1_ANGAN</name>
<evidence type="ECO:0000313" key="1">
    <source>
        <dbReference type="EMBL" id="JAH92473.1"/>
    </source>
</evidence>
<reference evidence="1" key="2">
    <citation type="journal article" date="2015" name="Fish Shellfish Immunol.">
        <title>Early steps in the European eel (Anguilla anguilla)-Vibrio vulnificus interaction in the gills: Role of the RtxA13 toxin.</title>
        <authorList>
            <person name="Callol A."/>
            <person name="Pajuelo D."/>
            <person name="Ebbesson L."/>
            <person name="Teles M."/>
            <person name="MacKenzie S."/>
            <person name="Amaro C."/>
        </authorList>
    </citation>
    <scope>NUCLEOTIDE SEQUENCE</scope>
</reference>
<dbReference type="EMBL" id="GBXM01016104">
    <property type="protein sequence ID" value="JAH92473.1"/>
    <property type="molecule type" value="Transcribed_RNA"/>
</dbReference>
<protein>
    <submittedName>
        <fullName evidence="1">Uncharacterized protein</fullName>
    </submittedName>
</protein>
<reference evidence="1" key="1">
    <citation type="submission" date="2014-11" db="EMBL/GenBank/DDBJ databases">
        <authorList>
            <person name="Amaro Gonzalez C."/>
        </authorList>
    </citation>
    <scope>NUCLEOTIDE SEQUENCE</scope>
</reference>
<proteinExistence type="predicted"/>
<organism evidence="1">
    <name type="scientific">Anguilla anguilla</name>
    <name type="common">European freshwater eel</name>
    <name type="synonym">Muraena anguilla</name>
    <dbReference type="NCBI Taxonomy" id="7936"/>
    <lineage>
        <taxon>Eukaryota</taxon>
        <taxon>Metazoa</taxon>
        <taxon>Chordata</taxon>
        <taxon>Craniata</taxon>
        <taxon>Vertebrata</taxon>
        <taxon>Euteleostomi</taxon>
        <taxon>Actinopterygii</taxon>
        <taxon>Neopterygii</taxon>
        <taxon>Teleostei</taxon>
        <taxon>Anguilliformes</taxon>
        <taxon>Anguillidae</taxon>
        <taxon>Anguilla</taxon>
    </lineage>
</organism>
<sequence>MGFVWSLCLKPSTANTGLISHESVVSWQSSFCSSLLMMLWWDHGLKNRDSSWY</sequence>
<accession>A0A0E9WSL1</accession>